<dbReference type="AlphaFoldDB" id="A0A1F5HB15"/>
<dbReference type="STRING" id="1797737.A2196_00815"/>
<proteinExistence type="predicted"/>
<dbReference type="InterPro" id="IPR029063">
    <property type="entry name" value="SAM-dependent_MTases_sf"/>
</dbReference>
<dbReference type="SUPFAM" id="SSF53335">
    <property type="entry name" value="S-adenosyl-L-methionine-dependent methyltransferases"/>
    <property type="match status" value="1"/>
</dbReference>
<dbReference type="EMBL" id="MFCA01000029">
    <property type="protein sequence ID" value="OGE01235.1"/>
    <property type="molecule type" value="Genomic_DNA"/>
</dbReference>
<dbReference type="Pfam" id="PF13847">
    <property type="entry name" value="Methyltransf_31"/>
    <property type="match status" value="1"/>
</dbReference>
<protein>
    <recommendedName>
        <fullName evidence="1">Methyltransferase domain-containing protein</fullName>
    </recommendedName>
</protein>
<organism evidence="2 3">
    <name type="scientific">Candidatus Curtissbacteria bacterium RIFOXYA1_FULL_41_14</name>
    <dbReference type="NCBI Taxonomy" id="1797737"/>
    <lineage>
        <taxon>Bacteria</taxon>
        <taxon>Candidatus Curtissiibacteriota</taxon>
    </lineage>
</organism>
<dbReference type="InterPro" id="IPR025714">
    <property type="entry name" value="Methyltranfer_dom"/>
</dbReference>
<evidence type="ECO:0000259" key="1">
    <source>
        <dbReference type="Pfam" id="PF13847"/>
    </source>
</evidence>
<dbReference type="Gene3D" id="3.40.50.150">
    <property type="entry name" value="Vaccinia Virus protein VP39"/>
    <property type="match status" value="1"/>
</dbReference>
<dbReference type="CDD" id="cd02440">
    <property type="entry name" value="AdoMet_MTases"/>
    <property type="match status" value="1"/>
</dbReference>
<evidence type="ECO:0000313" key="3">
    <source>
        <dbReference type="Proteomes" id="UP000176751"/>
    </source>
</evidence>
<evidence type="ECO:0000313" key="2">
    <source>
        <dbReference type="EMBL" id="OGE01235.1"/>
    </source>
</evidence>
<comment type="caution">
    <text evidence="2">The sequence shown here is derived from an EMBL/GenBank/DDBJ whole genome shotgun (WGS) entry which is preliminary data.</text>
</comment>
<dbReference type="PANTHER" id="PTHR43861">
    <property type="entry name" value="TRANS-ACONITATE 2-METHYLTRANSFERASE-RELATED"/>
    <property type="match status" value="1"/>
</dbReference>
<feature type="domain" description="Methyltransferase" evidence="1">
    <location>
        <begin position="53"/>
        <end position="158"/>
    </location>
</feature>
<gene>
    <name evidence="2" type="ORF">A2196_00815</name>
</gene>
<dbReference type="Proteomes" id="UP000176751">
    <property type="component" value="Unassembled WGS sequence"/>
</dbReference>
<name>A0A1F5HB15_9BACT</name>
<sequence length="255" mass="29199">MIKKIAILTLKKADILTSVAIRLVKLTGKSSHAVHPKHLLNERVWFQKYLKGSDRVLDLGCGSGQYILKIAPKVKMCFGLDVDKKAISFAQKQAKEKLLKNIKFLIFDANRKLPFANNYFDEVIVSDTLEHLEKRSFVLSQINRVLKKSGLLFLVTDNPQTSWKKIQKSAGLFYYADKDHKYEYSKEEIVKILIQKGFKILSLKPVTYDTPLKPFIDLVGGLSLNLYSKLSKWRKRLVLKNPNETTGFRIVALAK</sequence>
<accession>A0A1F5HB15</accession>
<reference evidence="2 3" key="1">
    <citation type="journal article" date="2016" name="Nat. Commun.">
        <title>Thousands of microbial genomes shed light on interconnected biogeochemical processes in an aquifer system.</title>
        <authorList>
            <person name="Anantharaman K."/>
            <person name="Brown C.T."/>
            <person name="Hug L.A."/>
            <person name="Sharon I."/>
            <person name="Castelle C.J."/>
            <person name="Probst A.J."/>
            <person name="Thomas B.C."/>
            <person name="Singh A."/>
            <person name="Wilkins M.J."/>
            <person name="Karaoz U."/>
            <person name="Brodie E.L."/>
            <person name="Williams K.H."/>
            <person name="Hubbard S.S."/>
            <person name="Banfield J.F."/>
        </authorList>
    </citation>
    <scope>NUCLEOTIDE SEQUENCE [LARGE SCALE GENOMIC DNA]</scope>
</reference>
<dbReference type="PANTHER" id="PTHR43861:SF1">
    <property type="entry name" value="TRANS-ACONITATE 2-METHYLTRANSFERASE"/>
    <property type="match status" value="1"/>
</dbReference>